<dbReference type="AlphaFoldDB" id="A0A968G8Z7"/>
<keyword evidence="2" id="KW-1185">Reference proteome</keyword>
<organism evidence="1 2">
    <name type="scientific">Entomospira entomophila</name>
    <dbReference type="NCBI Taxonomy" id="2719988"/>
    <lineage>
        <taxon>Bacteria</taxon>
        <taxon>Pseudomonadati</taxon>
        <taxon>Spirochaetota</taxon>
        <taxon>Spirochaetia</taxon>
        <taxon>Spirochaetales</taxon>
        <taxon>Spirochaetaceae</taxon>
        <taxon>Entomospira</taxon>
    </lineage>
</organism>
<accession>A0A968G8Z7</accession>
<reference evidence="1 2" key="1">
    <citation type="submission" date="2020-03" db="EMBL/GenBank/DDBJ databases">
        <title>Spirochaetal bacteria isolated from arthropods constitute a novel genus Entomospira genus novum within the order Spirochaetales.</title>
        <authorList>
            <person name="Grana-Miraglia L."/>
            <person name="Sikutova S."/>
            <person name="Fingerle V."/>
            <person name="Sing A."/>
            <person name="Castillo-Ramirez S."/>
            <person name="Margos G."/>
            <person name="Rudolf I."/>
        </authorList>
    </citation>
    <scope>NUCLEOTIDE SEQUENCE [LARGE SCALE GENOMIC DNA]</scope>
    <source>
        <strain evidence="1 2">BR193</strain>
    </source>
</reference>
<evidence type="ECO:0000313" key="1">
    <source>
        <dbReference type="EMBL" id="NIZ40191.1"/>
    </source>
</evidence>
<dbReference type="Proteomes" id="UP000711995">
    <property type="component" value="Unassembled WGS sequence"/>
</dbReference>
<name>A0A968G8Z7_9SPIO</name>
<protein>
    <submittedName>
        <fullName evidence="1">Uncharacterized protein</fullName>
    </submittedName>
</protein>
<sequence>MNYRQMANHTGIEQKAQFSQLKQDKVGCEYYVEDQQYTQDYFKKMDIGFFVGVKPLTQLINNNDVKFYHNYRHTVDKVKDKEWVNWIEKQRIEYSLVK</sequence>
<proteinExistence type="predicted"/>
<dbReference type="RefSeq" id="WP_167699798.1">
    <property type="nucleotide sequence ID" value="NZ_CP118174.1"/>
</dbReference>
<evidence type="ECO:0000313" key="2">
    <source>
        <dbReference type="Proteomes" id="UP000711995"/>
    </source>
</evidence>
<dbReference type="EMBL" id="JAATLJ010000001">
    <property type="protein sequence ID" value="NIZ40191.1"/>
    <property type="molecule type" value="Genomic_DNA"/>
</dbReference>
<comment type="caution">
    <text evidence="1">The sequence shown here is derived from an EMBL/GenBank/DDBJ whole genome shotgun (WGS) entry which is preliminary data.</text>
</comment>
<gene>
    <name evidence="1" type="ORF">HCT14_01505</name>
</gene>